<keyword evidence="3" id="KW-1185">Reference proteome</keyword>
<feature type="region of interest" description="Disordered" evidence="1">
    <location>
        <begin position="88"/>
        <end position="107"/>
    </location>
</feature>
<dbReference type="Proteomes" id="UP001176941">
    <property type="component" value="Chromosome 14"/>
</dbReference>
<dbReference type="EMBL" id="OX459950">
    <property type="protein sequence ID" value="CAI9156177.1"/>
    <property type="molecule type" value="Genomic_DNA"/>
</dbReference>
<gene>
    <name evidence="2" type="ORF">MRATA1EN1_LOCUS5139</name>
</gene>
<evidence type="ECO:0000256" key="1">
    <source>
        <dbReference type="SAM" id="MobiDB-lite"/>
    </source>
</evidence>
<reference evidence="2" key="1">
    <citation type="submission" date="2023-04" db="EMBL/GenBank/DDBJ databases">
        <authorList>
            <consortium name="ELIXIR-Norway"/>
        </authorList>
    </citation>
    <scope>NUCLEOTIDE SEQUENCE [LARGE SCALE GENOMIC DNA]</scope>
</reference>
<sequence>MVGTAVASGEVLAEASRALPCLSLLLLAPGTARHGSRLSPGPSPLDTRWRCTPAPSSWLTGPRRNRADSALFLHTVLQKCERTPVDTFQAPPSAQDPDLLSYNPGASDVRVSLGPRSPAAGAESRCVKSERVPLTGCAASAERLHLSVPQSRISEMQTKVAAETGLYAR</sequence>
<evidence type="ECO:0000313" key="3">
    <source>
        <dbReference type="Proteomes" id="UP001176941"/>
    </source>
</evidence>
<name>A0ABN8Y6H5_RANTA</name>
<evidence type="ECO:0000313" key="2">
    <source>
        <dbReference type="EMBL" id="CAI9156177.1"/>
    </source>
</evidence>
<accession>A0ABN8Y6H5</accession>
<protein>
    <submittedName>
        <fullName evidence="2">Uncharacterized protein</fullName>
    </submittedName>
</protein>
<organism evidence="2 3">
    <name type="scientific">Rangifer tarandus platyrhynchus</name>
    <name type="common">Svalbard reindeer</name>
    <dbReference type="NCBI Taxonomy" id="3082113"/>
    <lineage>
        <taxon>Eukaryota</taxon>
        <taxon>Metazoa</taxon>
        <taxon>Chordata</taxon>
        <taxon>Craniata</taxon>
        <taxon>Vertebrata</taxon>
        <taxon>Euteleostomi</taxon>
        <taxon>Mammalia</taxon>
        <taxon>Eutheria</taxon>
        <taxon>Laurasiatheria</taxon>
        <taxon>Artiodactyla</taxon>
        <taxon>Ruminantia</taxon>
        <taxon>Pecora</taxon>
        <taxon>Cervidae</taxon>
        <taxon>Odocoileinae</taxon>
        <taxon>Rangifer</taxon>
    </lineage>
</organism>
<proteinExistence type="predicted"/>